<reference evidence="1" key="1">
    <citation type="submission" date="2018-02" db="EMBL/GenBank/DDBJ databases">
        <title>Rhizophora mucronata_Transcriptome.</title>
        <authorList>
            <person name="Meera S.P."/>
            <person name="Sreeshan A."/>
            <person name="Augustine A."/>
        </authorList>
    </citation>
    <scope>NUCLEOTIDE SEQUENCE</scope>
    <source>
        <tissue evidence="1">Leaf</tissue>
    </source>
</reference>
<accession>A0A2P2JCJ4</accession>
<dbReference type="EMBL" id="GGEC01010707">
    <property type="protein sequence ID" value="MBW91190.1"/>
    <property type="molecule type" value="Transcribed_RNA"/>
</dbReference>
<proteinExistence type="predicted"/>
<dbReference type="AlphaFoldDB" id="A0A2P2JCJ4"/>
<name>A0A2P2JCJ4_RHIMU</name>
<evidence type="ECO:0000313" key="1">
    <source>
        <dbReference type="EMBL" id="MBW91191.1"/>
    </source>
</evidence>
<sequence length="82" mass="9566">MTKIQTAQSFHATVVLCKCISEQIQLATDSQIELHPEHTFTMHQNSHVHWSILVETIETLIQPLTLCFNINTRMKHFQHSRI</sequence>
<organism evidence="1">
    <name type="scientific">Rhizophora mucronata</name>
    <name type="common">Asiatic mangrove</name>
    <dbReference type="NCBI Taxonomy" id="61149"/>
    <lineage>
        <taxon>Eukaryota</taxon>
        <taxon>Viridiplantae</taxon>
        <taxon>Streptophyta</taxon>
        <taxon>Embryophyta</taxon>
        <taxon>Tracheophyta</taxon>
        <taxon>Spermatophyta</taxon>
        <taxon>Magnoliopsida</taxon>
        <taxon>eudicotyledons</taxon>
        <taxon>Gunneridae</taxon>
        <taxon>Pentapetalae</taxon>
        <taxon>rosids</taxon>
        <taxon>fabids</taxon>
        <taxon>Malpighiales</taxon>
        <taxon>Rhizophoraceae</taxon>
        <taxon>Rhizophora</taxon>
    </lineage>
</organism>
<dbReference type="EMBL" id="GGEC01010708">
    <property type="protein sequence ID" value="MBW91191.1"/>
    <property type="molecule type" value="Transcribed_RNA"/>
</dbReference>
<protein>
    <submittedName>
        <fullName evidence="1">Uncharacterized protein</fullName>
    </submittedName>
</protein>